<proteinExistence type="predicted"/>
<protein>
    <recommendedName>
        <fullName evidence="4">Leucine-rich repeat-containing N-terminal plant-type domain-containing protein</fullName>
    </recommendedName>
</protein>
<evidence type="ECO:0008006" key="4">
    <source>
        <dbReference type="Google" id="ProtNLM"/>
    </source>
</evidence>
<evidence type="ECO:0000313" key="3">
    <source>
        <dbReference type="Proteomes" id="UP000327013"/>
    </source>
</evidence>
<feature type="chain" id="PRO_5024467314" description="Leucine-rich repeat-containing N-terminal plant-type domain-containing protein" evidence="1">
    <location>
        <begin position="23"/>
        <end position="122"/>
    </location>
</feature>
<reference evidence="2 3" key="1">
    <citation type="submission" date="2019-06" db="EMBL/GenBank/DDBJ databases">
        <title>A chromosomal-level reference genome of Carpinus fangiana (Coryloideae, Betulaceae).</title>
        <authorList>
            <person name="Yang X."/>
            <person name="Wang Z."/>
            <person name="Zhang L."/>
            <person name="Hao G."/>
            <person name="Liu J."/>
            <person name="Yang Y."/>
        </authorList>
    </citation>
    <scope>NUCLEOTIDE SEQUENCE [LARGE SCALE GENOMIC DNA]</scope>
    <source>
        <strain evidence="2">Cfa_2016G</strain>
        <tissue evidence="2">Leaf</tissue>
    </source>
</reference>
<dbReference type="Proteomes" id="UP000327013">
    <property type="component" value="Unassembled WGS sequence"/>
</dbReference>
<organism evidence="2 3">
    <name type="scientific">Carpinus fangiana</name>
    <dbReference type="NCBI Taxonomy" id="176857"/>
    <lineage>
        <taxon>Eukaryota</taxon>
        <taxon>Viridiplantae</taxon>
        <taxon>Streptophyta</taxon>
        <taxon>Embryophyta</taxon>
        <taxon>Tracheophyta</taxon>
        <taxon>Spermatophyta</taxon>
        <taxon>Magnoliopsida</taxon>
        <taxon>eudicotyledons</taxon>
        <taxon>Gunneridae</taxon>
        <taxon>Pentapetalae</taxon>
        <taxon>rosids</taxon>
        <taxon>fabids</taxon>
        <taxon>Fagales</taxon>
        <taxon>Betulaceae</taxon>
        <taxon>Carpinus</taxon>
    </lineage>
</organism>
<accession>A0A5N6L6D1</accession>
<sequence>MKKKMMFLVPFLLASTLFFCFATTVAFGANASLPHGEEQALREIAKTLGKTDWDFSVYPCSKQPGWIDQKQGSKENNLTCDCSSFSNGTLPVCHVVSMYVISLSPICIHSSLHIRIHRHMFH</sequence>
<keyword evidence="3" id="KW-1185">Reference proteome</keyword>
<gene>
    <name evidence="2" type="ORF">FH972_027232</name>
</gene>
<keyword evidence="1" id="KW-0732">Signal</keyword>
<dbReference type="EMBL" id="VIBQ01001126">
    <property type="protein sequence ID" value="KAC5264840.1"/>
    <property type="molecule type" value="Genomic_DNA"/>
</dbReference>
<dbReference type="AlphaFoldDB" id="A0A5N6L6D1"/>
<name>A0A5N6L6D1_9ROSI</name>
<feature type="signal peptide" evidence="1">
    <location>
        <begin position="1"/>
        <end position="22"/>
    </location>
</feature>
<evidence type="ECO:0000256" key="1">
    <source>
        <dbReference type="SAM" id="SignalP"/>
    </source>
</evidence>
<dbReference type="OrthoDB" id="1897577at2759"/>
<evidence type="ECO:0000313" key="2">
    <source>
        <dbReference type="EMBL" id="KAC5264840.1"/>
    </source>
</evidence>
<comment type="caution">
    <text evidence="2">The sequence shown here is derived from an EMBL/GenBank/DDBJ whole genome shotgun (WGS) entry which is preliminary data.</text>
</comment>